<evidence type="ECO:0000256" key="12">
    <source>
        <dbReference type="SAM" id="Phobius"/>
    </source>
</evidence>
<keyword evidence="7" id="KW-0143">Chaperone</keyword>
<keyword evidence="11" id="KW-0697">Rotamase</keyword>
<dbReference type="PROSITE" id="PS50198">
    <property type="entry name" value="PPIC_PPIASE_2"/>
    <property type="match status" value="1"/>
</dbReference>
<keyword evidence="5 12" id="KW-1133">Transmembrane helix</keyword>
<organism evidence="14 15">
    <name type="scientific">Thiopseudomonas alkaliphila</name>
    <dbReference type="NCBI Taxonomy" id="1697053"/>
    <lineage>
        <taxon>Bacteria</taxon>
        <taxon>Pseudomonadati</taxon>
        <taxon>Pseudomonadota</taxon>
        <taxon>Gammaproteobacteria</taxon>
        <taxon>Pseudomonadales</taxon>
        <taxon>Pseudomonadaceae</taxon>
        <taxon>Thiopseudomonas</taxon>
    </lineage>
</organism>
<dbReference type="Gene3D" id="3.10.50.40">
    <property type="match status" value="1"/>
</dbReference>
<evidence type="ECO:0000256" key="8">
    <source>
        <dbReference type="ARBA" id="ARBA00038408"/>
    </source>
</evidence>
<evidence type="ECO:0000256" key="6">
    <source>
        <dbReference type="ARBA" id="ARBA00023136"/>
    </source>
</evidence>
<keyword evidence="6 12" id="KW-0472">Membrane</keyword>
<sequence>MLQRIRDNSSGWVTKAIIGVIAVLLSFTGFEAIVSSMSDKNVAAKVNGVEITQSELLDATEMQRQEIARQFGNEIDINLIDSNLLRQAALESLIARELQLQATQTAKIEFSPQLLDRYILLTPEFQVNGAFDKQRFEQILQRLGYSPLQYRQALTQDLKINLLQAGIAGSEFATTHEVQAFAKLDRQTRDFSYQIIKADPSQQSIDDDAIEQYYQAHPERFNTMESAVVEYLELNKSDFFDGVEVSDEELQEAYHKEIANLVEQRQAAHILFAANDKESFVQAEEKAQAAYERLQVGEDFAELAKAQSDDMGTADDGGDLGFNGKGIFEASFETALYSLKLGEVSAPVQTADGWHLIKLLDVQKPEVPSFEQLKVQLTSKLKQDRVEQYFVEARQDLENAVYEAADLQQPAQDLGLTVKLAEQVTREGEAEGIFANRQVLQAVFSPEVLEDGLNSAVIELDPETAVVVHIKEHKLPELKPLAEVKEQIKQQLTQEAAAAAAKQQGEQQLERLISNQQRVEGNEWKVHEAAPRNLEGVPFEILQAVFKQQRPAVNQPSFAGLALNNGDYALIQLKGVGEVEQSLTDEQLEALRNALAARKGKDSFAAFTTQLQKDAKIKYLEAK</sequence>
<name>A0A0K1XG53_9GAMM</name>
<evidence type="ECO:0000256" key="10">
    <source>
        <dbReference type="ARBA" id="ARBA00042775"/>
    </source>
</evidence>
<keyword evidence="4 12" id="KW-0812">Transmembrane</keyword>
<dbReference type="InterPro" id="IPR023058">
    <property type="entry name" value="PPIase_PpiC_CS"/>
</dbReference>
<dbReference type="PROSITE" id="PS01096">
    <property type="entry name" value="PPIC_PPIASE_1"/>
    <property type="match status" value="1"/>
</dbReference>
<dbReference type="PANTHER" id="PTHR47529">
    <property type="entry name" value="PEPTIDYL-PROLYL CIS-TRANS ISOMERASE D"/>
    <property type="match status" value="1"/>
</dbReference>
<evidence type="ECO:0000256" key="2">
    <source>
        <dbReference type="ARBA" id="ARBA00022475"/>
    </source>
</evidence>
<keyword evidence="15" id="KW-1185">Reference proteome</keyword>
<evidence type="ECO:0000256" key="3">
    <source>
        <dbReference type="ARBA" id="ARBA00022519"/>
    </source>
</evidence>
<dbReference type="EMBL" id="CP012365">
    <property type="protein sequence ID" value="AKX60147.1"/>
    <property type="molecule type" value="Genomic_DNA"/>
</dbReference>
<evidence type="ECO:0000256" key="7">
    <source>
        <dbReference type="ARBA" id="ARBA00023186"/>
    </source>
</evidence>
<dbReference type="Gene3D" id="1.10.4030.10">
    <property type="entry name" value="Porin chaperone SurA, peptide-binding domain"/>
    <property type="match status" value="1"/>
</dbReference>
<dbReference type="InterPro" id="IPR000297">
    <property type="entry name" value="PPIase_PpiC"/>
</dbReference>
<evidence type="ECO:0000313" key="15">
    <source>
        <dbReference type="Proteomes" id="UP000063953"/>
    </source>
</evidence>
<accession>A0A0K1XG53</accession>
<keyword evidence="11 14" id="KW-0413">Isomerase</keyword>
<keyword evidence="3" id="KW-0997">Cell inner membrane</keyword>
<dbReference type="InterPro" id="IPR046357">
    <property type="entry name" value="PPIase_dom_sf"/>
</dbReference>
<evidence type="ECO:0000259" key="13">
    <source>
        <dbReference type="PROSITE" id="PS50198"/>
    </source>
</evidence>
<evidence type="ECO:0000256" key="4">
    <source>
        <dbReference type="ARBA" id="ARBA00022692"/>
    </source>
</evidence>
<comment type="similarity">
    <text evidence="8">Belongs to the PpiD chaperone family.</text>
</comment>
<dbReference type="RefSeq" id="WP_053101448.1">
    <property type="nucleotide sequence ID" value="NZ_CP012365.1"/>
</dbReference>
<evidence type="ECO:0000256" key="9">
    <source>
        <dbReference type="ARBA" id="ARBA00040743"/>
    </source>
</evidence>
<dbReference type="PATRIC" id="fig|1698449.3.peg.1922"/>
<proteinExistence type="inferred from homology"/>
<comment type="subcellular location">
    <subcellularLocation>
        <location evidence="1">Cell inner membrane</location>
        <topology evidence="1">Single-pass type II membrane protein</topology>
        <orientation evidence="1">Periplasmic side</orientation>
    </subcellularLocation>
</comment>
<dbReference type="AlphaFoldDB" id="A0A0K1XG53"/>
<feature type="transmembrane region" description="Helical" evidence="12">
    <location>
        <begin position="12"/>
        <end position="30"/>
    </location>
</feature>
<evidence type="ECO:0000256" key="1">
    <source>
        <dbReference type="ARBA" id="ARBA00004382"/>
    </source>
</evidence>
<dbReference type="Proteomes" id="UP000063953">
    <property type="component" value="Chromosome"/>
</dbReference>
<feature type="domain" description="PpiC" evidence="13">
    <location>
        <begin position="262"/>
        <end position="361"/>
    </location>
</feature>
<protein>
    <recommendedName>
        <fullName evidence="9">Periplasmic chaperone PpiD</fullName>
    </recommendedName>
    <alternativeName>
        <fullName evidence="10">Periplasmic folding chaperone</fullName>
    </alternativeName>
</protein>
<gene>
    <name evidence="14" type="ORF">AKN88_09575</name>
</gene>
<evidence type="ECO:0000313" key="14">
    <source>
        <dbReference type="EMBL" id="AKX60147.1"/>
    </source>
</evidence>
<dbReference type="STRING" id="1697053.AKN87_00070"/>
<dbReference type="PANTHER" id="PTHR47529:SF1">
    <property type="entry name" value="PERIPLASMIC CHAPERONE PPID"/>
    <property type="match status" value="1"/>
</dbReference>
<dbReference type="Pfam" id="PF13624">
    <property type="entry name" value="SurA_N_3"/>
    <property type="match status" value="1"/>
</dbReference>
<dbReference type="GO" id="GO:0003755">
    <property type="term" value="F:peptidyl-prolyl cis-trans isomerase activity"/>
    <property type="evidence" value="ECO:0007669"/>
    <property type="project" value="UniProtKB-KW"/>
</dbReference>
<dbReference type="GO" id="GO:0005886">
    <property type="term" value="C:plasma membrane"/>
    <property type="evidence" value="ECO:0007669"/>
    <property type="project" value="UniProtKB-SubCell"/>
</dbReference>
<evidence type="ECO:0000256" key="11">
    <source>
        <dbReference type="PROSITE-ProRule" id="PRU00278"/>
    </source>
</evidence>
<keyword evidence="2" id="KW-1003">Cell membrane</keyword>
<dbReference type="SUPFAM" id="SSF54534">
    <property type="entry name" value="FKBP-like"/>
    <property type="match status" value="1"/>
</dbReference>
<dbReference type="Pfam" id="PF00639">
    <property type="entry name" value="Rotamase"/>
    <property type="match status" value="1"/>
</dbReference>
<dbReference type="SUPFAM" id="SSF109998">
    <property type="entry name" value="Triger factor/SurA peptide-binding domain-like"/>
    <property type="match status" value="1"/>
</dbReference>
<dbReference type="InterPro" id="IPR027304">
    <property type="entry name" value="Trigger_fact/SurA_dom_sf"/>
</dbReference>
<evidence type="ECO:0000256" key="5">
    <source>
        <dbReference type="ARBA" id="ARBA00022989"/>
    </source>
</evidence>
<dbReference type="InterPro" id="IPR052029">
    <property type="entry name" value="PpiD_chaperone"/>
</dbReference>
<reference evidence="14 15" key="1">
    <citation type="journal article" date="2015" name="Genome Announc.">
        <title>Genome Sequences of Oblitimonas alkaliphila gen. nov. sp. nov. (Proposed), a Novel Bacterium of the Pseudomonadaceae Family.</title>
        <authorList>
            <person name="Lauer A.C."/>
            <person name="Nicholson A.C."/>
            <person name="Humrighouse B.W."/>
            <person name="Emery B."/>
            <person name="Drobish A."/>
            <person name="Juieng P."/>
            <person name="Loparev V."/>
            <person name="McQuiston J.R."/>
        </authorList>
    </citation>
    <scope>NUCLEOTIDE SEQUENCE [LARGE SCALE GENOMIC DNA]</scope>
    <source>
        <strain evidence="14 15">E5571</strain>
    </source>
</reference>